<dbReference type="STRING" id="1817772.A2527_08970"/>
<organism evidence="2 3">
    <name type="scientific">Candidatus Lambdaproteobacteria bacterium RIFOXYD2_FULL_50_16</name>
    <dbReference type="NCBI Taxonomy" id="1817772"/>
    <lineage>
        <taxon>Bacteria</taxon>
        <taxon>Pseudomonadati</taxon>
        <taxon>Pseudomonadota</taxon>
        <taxon>Candidatus Lambdaproteobacteria</taxon>
    </lineage>
</organism>
<evidence type="ECO:0000313" key="3">
    <source>
        <dbReference type="Proteomes" id="UP000178449"/>
    </source>
</evidence>
<dbReference type="PANTHER" id="PTHR36566">
    <property type="entry name" value="NICKEL INSERTION PROTEIN-RELATED"/>
    <property type="match status" value="1"/>
</dbReference>
<evidence type="ECO:0000313" key="2">
    <source>
        <dbReference type="EMBL" id="OGG95290.1"/>
    </source>
</evidence>
<dbReference type="PANTHER" id="PTHR36566:SF1">
    <property type="entry name" value="PYRIDINIUM-3,5-BISTHIOCARBOXYLIC ACID MONONUCLEOTIDE NICKEL INSERTION PROTEIN"/>
    <property type="match status" value="1"/>
</dbReference>
<sequence length="239" mass="25320">MRLLYFEAPAGIAGDMCLAALVGLGVEPAFIESRLQGLGPIRLRFQPVVKAGVSALKLEIEAQSPQFDHHHYRDIVKLIDQAGLEEAERDLAQAIFKALAVAEGAIHGVALEKVHFHEVGAIDSIVDIVGTAIAINALKPDQILFSPIALGYGEVAISHGRYPVPALATLELLKGLPVYGGNHPVELTTPTGAAIAKTLAQGFSPGMPLMSLEKIGYGAGTRDLKDQPNVLRVSLGLSR</sequence>
<evidence type="ECO:0000256" key="1">
    <source>
        <dbReference type="ARBA" id="ARBA00022596"/>
    </source>
</evidence>
<proteinExistence type="predicted"/>
<dbReference type="EMBL" id="MFNE01000026">
    <property type="protein sequence ID" value="OGG95290.1"/>
    <property type="molecule type" value="Genomic_DNA"/>
</dbReference>
<dbReference type="Pfam" id="PF01969">
    <property type="entry name" value="Ni_insertion"/>
    <property type="match status" value="1"/>
</dbReference>
<evidence type="ECO:0008006" key="4">
    <source>
        <dbReference type="Google" id="ProtNLM"/>
    </source>
</evidence>
<name>A0A1F6GB13_9PROT</name>
<reference evidence="2 3" key="1">
    <citation type="journal article" date="2016" name="Nat. Commun.">
        <title>Thousands of microbial genomes shed light on interconnected biogeochemical processes in an aquifer system.</title>
        <authorList>
            <person name="Anantharaman K."/>
            <person name="Brown C.T."/>
            <person name="Hug L.A."/>
            <person name="Sharon I."/>
            <person name="Castelle C.J."/>
            <person name="Probst A.J."/>
            <person name="Thomas B.C."/>
            <person name="Singh A."/>
            <person name="Wilkins M.J."/>
            <person name="Karaoz U."/>
            <person name="Brodie E.L."/>
            <person name="Williams K.H."/>
            <person name="Hubbard S.S."/>
            <person name="Banfield J.F."/>
        </authorList>
    </citation>
    <scope>NUCLEOTIDE SEQUENCE [LARGE SCALE GENOMIC DNA]</scope>
</reference>
<comment type="caution">
    <text evidence="2">The sequence shown here is derived from an EMBL/GenBank/DDBJ whole genome shotgun (WGS) entry which is preliminary data.</text>
</comment>
<dbReference type="AlphaFoldDB" id="A0A1F6GB13"/>
<dbReference type="Proteomes" id="UP000178449">
    <property type="component" value="Unassembled WGS sequence"/>
</dbReference>
<gene>
    <name evidence="2" type="ORF">A2527_08970</name>
</gene>
<protein>
    <recommendedName>
        <fullName evidence="4">TIGR00299 family protein</fullName>
    </recommendedName>
</protein>
<keyword evidence="1" id="KW-0533">Nickel</keyword>
<accession>A0A1F6GB13</accession>
<dbReference type="InterPro" id="IPR002822">
    <property type="entry name" value="Ni_insertion"/>
</dbReference>